<evidence type="ECO:0000256" key="3">
    <source>
        <dbReference type="ARBA" id="ARBA00023082"/>
    </source>
</evidence>
<dbReference type="CDD" id="cd06171">
    <property type="entry name" value="Sigma70_r4"/>
    <property type="match status" value="1"/>
</dbReference>
<dbReference type="Proteomes" id="UP000002484">
    <property type="component" value="Chromosome"/>
</dbReference>
<dbReference type="SUPFAM" id="SSF88946">
    <property type="entry name" value="Sigma2 domain of RNA polymerase sigma factors"/>
    <property type="match status" value="1"/>
</dbReference>
<dbReference type="InParanoid" id="E3J4E0"/>
<dbReference type="PANTHER" id="PTHR43133:SF62">
    <property type="entry name" value="RNA POLYMERASE SIGMA FACTOR SIGZ"/>
    <property type="match status" value="1"/>
</dbReference>
<keyword evidence="8" id="KW-1185">Reference proteome</keyword>
<keyword evidence="3" id="KW-0731">Sigma factor</keyword>
<feature type="domain" description="RNA polymerase sigma factor 70 region 4 type 2" evidence="6">
    <location>
        <begin position="134"/>
        <end position="183"/>
    </location>
</feature>
<evidence type="ECO:0000313" key="8">
    <source>
        <dbReference type="Proteomes" id="UP000002484"/>
    </source>
</evidence>
<evidence type="ECO:0000259" key="5">
    <source>
        <dbReference type="Pfam" id="PF04542"/>
    </source>
</evidence>
<proteinExistence type="inferred from homology"/>
<dbReference type="eggNOG" id="COG1595">
    <property type="taxonomic scope" value="Bacteria"/>
</dbReference>
<dbReference type="PANTHER" id="PTHR43133">
    <property type="entry name" value="RNA POLYMERASE ECF-TYPE SIGMA FACTO"/>
    <property type="match status" value="1"/>
</dbReference>
<dbReference type="KEGG" id="fri:FraEuI1c_5070"/>
<comment type="similarity">
    <text evidence="1">Belongs to the sigma-70 factor family. ECF subfamily.</text>
</comment>
<dbReference type="Gene3D" id="1.10.1740.10">
    <property type="match status" value="1"/>
</dbReference>
<keyword evidence="2" id="KW-0805">Transcription regulation</keyword>
<dbReference type="HOGENOM" id="CLU_047691_9_5_11"/>
<dbReference type="SUPFAM" id="SSF88659">
    <property type="entry name" value="Sigma3 and sigma4 domains of RNA polymerase sigma factors"/>
    <property type="match status" value="1"/>
</dbReference>
<dbReference type="InterPro" id="IPR013324">
    <property type="entry name" value="RNA_pol_sigma_r3/r4-like"/>
</dbReference>
<dbReference type="Pfam" id="PF04542">
    <property type="entry name" value="Sigma70_r2"/>
    <property type="match status" value="1"/>
</dbReference>
<dbReference type="EMBL" id="CP002299">
    <property type="protein sequence ID" value="ADP83059.1"/>
    <property type="molecule type" value="Genomic_DNA"/>
</dbReference>
<dbReference type="InterPro" id="IPR036388">
    <property type="entry name" value="WH-like_DNA-bd_sf"/>
</dbReference>
<dbReference type="RefSeq" id="WP_013426177.1">
    <property type="nucleotide sequence ID" value="NC_014666.1"/>
</dbReference>
<evidence type="ECO:0000256" key="1">
    <source>
        <dbReference type="ARBA" id="ARBA00010641"/>
    </source>
</evidence>
<dbReference type="STRING" id="298654.FraEuI1c_5070"/>
<dbReference type="InterPro" id="IPR039425">
    <property type="entry name" value="RNA_pol_sigma-70-like"/>
</dbReference>
<dbReference type="AlphaFoldDB" id="E3J4E0"/>
<feature type="domain" description="RNA polymerase sigma-70 region 2" evidence="5">
    <location>
        <begin position="36"/>
        <end position="103"/>
    </location>
</feature>
<sequence>MVTGDRPRPTTETASADAELHRRLVAGDETALCEAYRLFGKLVHTLAQRVTRDRDAAGDIVQDVFGYLWERPLRYDPNRAALRTWLAMLAHRRAVDWVRAEERQRAAAGRFGPPQEAVPSAAETVEVADTFCRVRHTVAGLPESLRTAVELAFYRGMTYREVAAELGIPEGTAKSRMRSALARIARALAEEGIGG</sequence>
<gene>
    <name evidence="7" type="ordered locus">FraEuI1c_5070</name>
</gene>
<dbReference type="Pfam" id="PF08281">
    <property type="entry name" value="Sigma70_r4_2"/>
    <property type="match status" value="1"/>
</dbReference>
<protein>
    <submittedName>
        <fullName evidence="7">RNA polymerase, sigma-24 subunit, ECF subfamily</fullName>
    </submittedName>
</protein>
<dbReference type="GO" id="GO:0006352">
    <property type="term" value="P:DNA-templated transcription initiation"/>
    <property type="evidence" value="ECO:0007669"/>
    <property type="project" value="InterPro"/>
</dbReference>
<dbReference type="GO" id="GO:0016987">
    <property type="term" value="F:sigma factor activity"/>
    <property type="evidence" value="ECO:0007669"/>
    <property type="project" value="UniProtKB-KW"/>
</dbReference>
<dbReference type="InterPro" id="IPR007627">
    <property type="entry name" value="RNA_pol_sigma70_r2"/>
</dbReference>
<evidence type="ECO:0000256" key="2">
    <source>
        <dbReference type="ARBA" id="ARBA00023015"/>
    </source>
</evidence>
<dbReference type="NCBIfam" id="TIGR02937">
    <property type="entry name" value="sigma70-ECF"/>
    <property type="match status" value="1"/>
</dbReference>
<keyword evidence="4" id="KW-0804">Transcription</keyword>
<dbReference type="GO" id="GO:0003677">
    <property type="term" value="F:DNA binding"/>
    <property type="evidence" value="ECO:0007669"/>
    <property type="project" value="UniProtKB-KW"/>
</dbReference>
<accession>E3J4E0</accession>
<organism evidence="7 8">
    <name type="scientific">Pseudofrankia inefficax (strain DSM 45817 / CECT 9037 / DDB 130130 / EuI1c)</name>
    <name type="common">Frankia inefficax</name>
    <dbReference type="NCBI Taxonomy" id="298654"/>
    <lineage>
        <taxon>Bacteria</taxon>
        <taxon>Bacillati</taxon>
        <taxon>Actinomycetota</taxon>
        <taxon>Actinomycetes</taxon>
        <taxon>Frankiales</taxon>
        <taxon>Frankiaceae</taxon>
        <taxon>Pseudofrankia</taxon>
    </lineage>
</organism>
<dbReference type="InterPro" id="IPR013249">
    <property type="entry name" value="RNA_pol_sigma70_r4_t2"/>
</dbReference>
<reference evidence="7 8" key="1">
    <citation type="submission" date="2010-10" db="EMBL/GenBank/DDBJ databases">
        <title>Complete sequence of Frankia sp. EuI1c.</title>
        <authorList>
            <consortium name="US DOE Joint Genome Institute"/>
            <person name="Lucas S."/>
            <person name="Copeland A."/>
            <person name="Lapidus A."/>
            <person name="Cheng J.-F."/>
            <person name="Bruce D."/>
            <person name="Goodwin L."/>
            <person name="Pitluck S."/>
            <person name="Chertkov O."/>
            <person name="Detter J.C."/>
            <person name="Han C."/>
            <person name="Tapia R."/>
            <person name="Land M."/>
            <person name="Hauser L."/>
            <person name="Jeffries C."/>
            <person name="Kyrpides N."/>
            <person name="Ivanova N."/>
            <person name="Mikhailova N."/>
            <person name="Beauchemin N."/>
            <person name="Sen A."/>
            <person name="Sur S.A."/>
            <person name="Gtari M."/>
            <person name="Wall L."/>
            <person name="Tisa L."/>
            <person name="Woyke T."/>
        </authorList>
    </citation>
    <scope>NUCLEOTIDE SEQUENCE [LARGE SCALE GENOMIC DNA]</scope>
    <source>
        <strain evidence="8">DSM 45817 / CECT 9037 / EuI1c</strain>
    </source>
</reference>
<evidence type="ECO:0000256" key="4">
    <source>
        <dbReference type="ARBA" id="ARBA00023163"/>
    </source>
</evidence>
<dbReference type="InterPro" id="IPR013325">
    <property type="entry name" value="RNA_pol_sigma_r2"/>
</dbReference>
<name>E3J4E0_PSEI1</name>
<evidence type="ECO:0000313" key="7">
    <source>
        <dbReference type="EMBL" id="ADP83059.1"/>
    </source>
</evidence>
<dbReference type="Gene3D" id="1.10.10.10">
    <property type="entry name" value="Winged helix-like DNA-binding domain superfamily/Winged helix DNA-binding domain"/>
    <property type="match status" value="1"/>
</dbReference>
<dbReference type="InterPro" id="IPR014284">
    <property type="entry name" value="RNA_pol_sigma-70_dom"/>
</dbReference>
<evidence type="ECO:0000259" key="6">
    <source>
        <dbReference type="Pfam" id="PF08281"/>
    </source>
</evidence>